<dbReference type="OrthoDB" id="1921902at2759"/>
<dbReference type="EMBL" id="JAPFFL010000014">
    <property type="protein sequence ID" value="KAJ6677537.1"/>
    <property type="molecule type" value="Genomic_DNA"/>
</dbReference>
<dbReference type="PANTHER" id="PTHR36022">
    <property type="entry name" value="GPI-ANCHORED ADHESIN-LIKE PROTEIN"/>
    <property type="match status" value="1"/>
</dbReference>
<comment type="caution">
    <text evidence="2">The sequence shown here is derived from an EMBL/GenBank/DDBJ whole genome shotgun (WGS) entry which is preliminary data.</text>
</comment>
<dbReference type="AlphaFoldDB" id="A0A9Q0SHE2"/>
<reference evidence="2" key="2">
    <citation type="journal article" date="2023" name="Int. J. Mol. Sci.">
        <title>De Novo Assembly and Annotation of 11 Diverse Shrub Willow (Salix) Genomes Reveals Novel Gene Organization in Sex-Linked Regions.</title>
        <authorList>
            <person name="Hyden B."/>
            <person name="Feng K."/>
            <person name="Yates T.B."/>
            <person name="Jawdy S."/>
            <person name="Cereghino C."/>
            <person name="Smart L.B."/>
            <person name="Muchero W."/>
        </authorList>
    </citation>
    <scope>NUCLEOTIDE SEQUENCE [LARGE SCALE GENOMIC DNA]</scope>
    <source>
        <tissue evidence="2">Shoot tip</tissue>
    </source>
</reference>
<protein>
    <submittedName>
        <fullName evidence="2">GPI-ANCHORED ADHESIN-LIKE PROTEIN</fullName>
    </submittedName>
</protein>
<dbReference type="PANTHER" id="PTHR36022:SF1">
    <property type="entry name" value="GPI-ANCHORED ADHESIN-LIKE PROTEIN"/>
    <property type="match status" value="1"/>
</dbReference>
<proteinExistence type="predicted"/>
<feature type="compositionally biased region" description="Low complexity" evidence="1">
    <location>
        <begin position="179"/>
        <end position="194"/>
    </location>
</feature>
<feature type="compositionally biased region" description="Basic residues" evidence="1">
    <location>
        <begin position="1"/>
        <end position="12"/>
    </location>
</feature>
<evidence type="ECO:0000313" key="2">
    <source>
        <dbReference type="EMBL" id="KAJ6677537.1"/>
    </source>
</evidence>
<feature type="compositionally biased region" description="Polar residues" evidence="1">
    <location>
        <begin position="52"/>
        <end position="63"/>
    </location>
</feature>
<gene>
    <name evidence="2" type="ORF">OIU85_008141</name>
</gene>
<feature type="region of interest" description="Disordered" evidence="1">
    <location>
        <begin position="1"/>
        <end position="64"/>
    </location>
</feature>
<name>A0A9Q0SHE2_SALVM</name>
<feature type="region of interest" description="Disordered" evidence="1">
    <location>
        <begin position="179"/>
        <end position="204"/>
    </location>
</feature>
<accession>A0A9Q0SHE2</accession>
<reference evidence="2" key="1">
    <citation type="submission" date="2022-11" db="EMBL/GenBank/DDBJ databases">
        <authorList>
            <person name="Hyden B.L."/>
            <person name="Feng K."/>
            <person name="Yates T."/>
            <person name="Jawdy S."/>
            <person name="Smart L.B."/>
            <person name="Muchero W."/>
        </authorList>
    </citation>
    <scope>NUCLEOTIDE SEQUENCE</scope>
    <source>
        <tissue evidence="2">Shoot tip</tissue>
    </source>
</reference>
<keyword evidence="3" id="KW-1185">Reference proteome</keyword>
<organism evidence="2 3">
    <name type="scientific">Salix viminalis</name>
    <name type="common">Common osier</name>
    <name type="synonym">Basket willow</name>
    <dbReference type="NCBI Taxonomy" id="40686"/>
    <lineage>
        <taxon>Eukaryota</taxon>
        <taxon>Viridiplantae</taxon>
        <taxon>Streptophyta</taxon>
        <taxon>Embryophyta</taxon>
        <taxon>Tracheophyta</taxon>
        <taxon>Spermatophyta</taxon>
        <taxon>Magnoliopsida</taxon>
        <taxon>eudicotyledons</taxon>
        <taxon>Gunneridae</taxon>
        <taxon>Pentapetalae</taxon>
        <taxon>rosids</taxon>
        <taxon>fabids</taxon>
        <taxon>Malpighiales</taxon>
        <taxon>Salicaceae</taxon>
        <taxon>Saliceae</taxon>
        <taxon>Salix</taxon>
    </lineage>
</organism>
<evidence type="ECO:0000256" key="1">
    <source>
        <dbReference type="SAM" id="MobiDB-lite"/>
    </source>
</evidence>
<feature type="region of interest" description="Disordered" evidence="1">
    <location>
        <begin position="409"/>
        <end position="428"/>
    </location>
</feature>
<dbReference type="Proteomes" id="UP001151529">
    <property type="component" value="Chromosome 7"/>
</dbReference>
<sequence>MNQTSKTHKQKRQTAFPEQPSKTPRRKKQPLPSFRRNPLQDLNNGGIDVTGIDNTSNASSLSSIEAPKGCLRSALNMMRPTKENSSMQKRLEKTISKKVEKAKRNHPPCLHQWQSESSGSLVNNKLKSGSGESKKVIIDGVCEGSEANLTPLCKVVSGSGLNLGVDDKVMIDDFYEKSSNCNTDSKSTSSNTKTPPIQPSVSPEIQCESSVKPMTGIPITPATCYGAGHVVSGVTDKRKCRPRGMLAGGEAKTLGSFDSDEDIGQENDVAHFDNSAVSVLPLPIEASMHWLLSPCDKEDKEQKENSRNRLCGFQRLEERATHNYPASISSGYGGFSPNLCNTSTIISISTVNAGRSASLLSPCELPLPEFQGFLETPLCDDFAVSPLEEETKNHHVLDGENSPFSIGSLGSGNVIQTPQSDSSSDRRAGASWLHVDGNRKKCRFDSELNSMAEHLQMTSLSPKSHASIWDPTNSSFRFDSLTMPSNSVDLSKFHKILDDRASWFSNSTIENVSQSQMRISWREGLVSRIFEMDEFDCCRYLSDEEDDGSACIIDCSKSHKSPELNVDAATDRISINGYRSTEYVMKEQGTGDKTKDSLPSQPPCSCAESISTDGGGLVCSDDSDWTLCYKNHLFQV</sequence>
<evidence type="ECO:0000313" key="3">
    <source>
        <dbReference type="Proteomes" id="UP001151529"/>
    </source>
</evidence>